<dbReference type="CDD" id="cd02440">
    <property type="entry name" value="AdoMet_MTases"/>
    <property type="match status" value="1"/>
</dbReference>
<reference evidence="1 2" key="1">
    <citation type="submission" date="2023-09" db="EMBL/GenBank/DDBJ databases">
        <authorList>
            <person name="Rey-Velasco X."/>
        </authorList>
    </citation>
    <scope>NUCLEOTIDE SEQUENCE [LARGE SCALE GENOMIC DNA]</scope>
    <source>
        <strain evidence="1 2">F260</strain>
    </source>
</reference>
<dbReference type="Pfam" id="PF13489">
    <property type="entry name" value="Methyltransf_23"/>
    <property type="match status" value="1"/>
</dbReference>
<dbReference type="RefSeq" id="WP_311493329.1">
    <property type="nucleotide sequence ID" value="NZ_JAVRHO010000001.1"/>
</dbReference>
<dbReference type="GO" id="GO:0032259">
    <property type="term" value="P:methylation"/>
    <property type="evidence" value="ECO:0007669"/>
    <property type="project" value="UniProtKB-KW"/>
</dbReference>
<dbReference type="PANTHER" id="PTHR42912">
    <property type="entry name" value="METHYLTRANSFERASE"/>
    <property type="match status" value="1"/>
</dbReference>
<dbReference type="InterPro" id="IPR050508">
    <property type="entry name" value="Methyltransf_Superfamily"/>
</dbReference>
<evidence type="ECO:0000313" key="1">
    <source>
        <dbReference type="EMBL" id="MDT0645181.1"/>
    </source>
</evidence>
<dbReference type="Proteomes" id="UP001245285">
    <property type="component" value="Unassembled WGS sequence"/>
</dbReference>
<protein>
    <submittedName>
        <fullName evidence="1">Class I SAM-dependent methyltransferase</fullName>
        <ecNumber evidence="1">2.1.1.-</ecNumber>
    </submittedName>
</protein>
<keyword evidence="1" id="KW-0808">Transferase</keyword>
<keyword evidence="1" id="KW-0489">Methyltransferase</keyword>
<proteinExistence type="predicted"/>
<keyword evidence="2" id="KW-1185">Reference proteome</keyword>
<dbReference type="Gene3D" id="3.40.50.150">
    <property type="entry name" value="Vaccinia Virus protein VP39"/>
    <property type="match status" value="1"/>
</dbReference>
<accession>A0ABU3CFX1</accession>
<dbReference type="SUPFAM" id="SSF53335">
    <property type="entry name" value="S-adenosyl-L-methionine-dependent methyltransferases"/>
    <property type="match status" value="1"/>
</dbReference>
<sequence length="200" mass="23454">MVKPEDKVLDIGAGEGGFANYCQKKDIFLFDGNPESVAVLKEKYKNTFYGKLPILPFEKDFFDLIHMSHVIEHLAPEDAYKTLEEIGRCCKPGGKIVISTPLFWDGFYDDLSHIKPYNPLVIEKYLGDTKKKNLTRTDISGHFKKIRLEYRYREDFPEWELYKSKGVIKFLLKSLTFLRRKFYKKYSKTGYTIVLEKEIP</sequence>
<dbReference type="GO" id="GO:0008168">
    <property type="term" value="F:methyltransferase activity"/>
    <property type="evidence" value="ECO:0007669"/>
    <property type="project" value="UniProtKB-KW"/>
</dbReference>
<dbReference type="EMBL" id="JAVRHO010000001">
    <property type="protein sequence ID" value="MDT0645181.1"/>
    <property type="molecule type" value="Genomic_DNA"/>
</dbReference>
<name>A0ABU3CFX1_9FLAO</name>
<evidence type="ECO:0000313" key="2">
    <source>
        <dbReference type="Proteomes" id="UP001245285"/>
    </source>
</evidence>
<dbReference type="EC" id="2.1.1.-" evidence="1"/>
<organism evidence="1 2">
    <name type="scientific">Autumnicola lenta</name>
    <dbReference type="NCBI Taxonomy" id="3075593"/>
    <lineage>
        <taxon>Bacteria</taxon>
        <taxon>Pseudomonadati</taxon>
        <taxon>Bacteroidota</taxon>
        <taxon>Flavobacteriia</taxon>
        <taxon>Flavobacteriales</taxon>
        <taxon>Flavobacteriaceae</taxon>
        <taxon>Autumnicola</taxon>
    </lineage>
</organism>
<comment type="caution">
    <text evidence="1">The sequence shown here is derived from an EMBL/GenBank/DDBJ whole genome shotgun (WGS) entry which is preliminary data.</text>
</comment>
<dbReference type="InterPro" id="IPR029063">
    <property type="entry name" value="SAM-dependent_MTases_sf"/>
</dbReference>
<gene>
    <name evidence="1" type="ORF">RM545_00640</name>
</gene>
<dbReference type="PANTHER" id="PTHR42912:SF93">
    <property type="entry name" value="N6-ADENOSINE-METHYLTRANSFERASE TMT1A"/>
    <property type="match status" value="1"/>
</dbReference>